<sequence length="109" mass="12407">MSSVWALCYGCQEPVQTFICIVSALLEAARKINFSDISRQIADGFVSERWDKPILLAWGIQDKYLSQSVAEEFQKGNPDMIKLKLIEGAGHMPQEDWPEKVVDALRLFF</sequence>
<dbReference type="PANTHER" id="PTHR43194">
    <property type="entry name" value="HYDROLASE ALPHA/BETA FOLD FAMILY"/>
    <property type="match status" value="1"/>
</dbReference>
<protein>
    <recommendedName>
        <fullName evidence="2">AB hydrolase-1 domain-containing protein</fullName>
    </recommendedName>
</protein>
<evidence type="ECO:0000313" key="1">
    <source>
        <dbReference type="EMBL" id="MBX19552.1"/>
    </source>
</evidence>
<dbReference type="SUPFAM" id="SSF53474">
    <property type="entry name" value="alpha/beta-Hydrolases"/>
    <property type="match status" value="1"/>
</dbReference>
<dbReference type="GO" id="GO:0009507">
    <property type="term" value="C:chloroplast"/>
    <property type="evidence" value="ECO:0007669"/>
    <property type="project" value="TreeGrafter"/>
</dbReference>
<dbReference type="InterPro" id="IPR050228">
    <property type="entry name" value="Carboxylesterase_BioH"/>
</dbReference>
<name>A0A2P2LNL0_RHIMU</name>
<dbReference type="Gene3D" id="3.40.50.1820">
    <property type="entry name" value="alpha/beta hydrolase"/>
    <property type="match status" value="1"/>
</dbReference>
<evidence type="ECO:0008006" key="2">
    <source>
        <dbReference type="Google" id="ProtNLM"/>
    </source>
</evidence>
<dbReference type="EMBL" id="GGEC01039068">
    <property type="protein sequence ID" value="MBX19552.1"/>
    <property type="molecule type" value="Transcribed_RNA"/>
</dbReference>
<reference evidence="1" key="1">
    <citation type="submission" date="2018-02" db="EMBL/GenBank/DDBJ databases">
        <title>Rhizophora mucronata_Transcriptome.</title>
        <authorList>
            <person name="Meera S.P."/>
            <person name="Sreeshan A."/>
            <person name="Augustine A."/>
        </authorList>
    </citation>
    <scope>NUCLEOTIDE SEQUENCE</scope>
    <source>
        <tissue evidence="1">Leaf</tissue>
    </source>
</reference>
<dbReference type="AlphaFoldDB" id="A0A2P2LNL0"/>
<proteinExistence type="predicted"/>
<dbReference type="PANTHER" id="PTHR43194:SF2">
    <property type="entry name" value="PEROXISOMAL MEMBRANE PROTEIN LPX1"/>
    <property type="match status" value="1"/>
</dbReference>
<accession>A0A2P2LNL0</accession>
<dbReference type="InterPro" id="IPR029058">
    <property type="entry name" value="AB_hydrolase_fold"/>
</dbReference>
<organism evidence="1">
    <name type="scientific">Rhizophora mucronata</name>
    <name type="common">Asiatic mangrove</name>
    <dbReference type="NCBI Taxonomy" id="61149"/>
    <lineage>
        <taxon>Eukaryota</taxon>
        <taxon>Viridiplantae</taxon>
        <taxon>Streptophyta</taxon>
        <taxon>Embryophyta</taxon>
        <taxon>Tracheophyta</taxon>
        <taxon>Spermatophyta</taxon>
        <taxon>Magnoliopsida</taxon>
        <taxon>eudicotyledons</taxon>
        <taxon>Gunneridae</taxon>
        <taxon>Pentapetalae</taxon>
        <taxon>rosids</taxon>
        <taxon>fabids</taxon>
        <taxon>Malpighiales</taxon>
        <taxon>Rhizophoraceae</taxon>
        <taxon>Rhizophora</taxon>
    </lineage>
</organism>